<dbReference type="InterPro" id="IPR015422">
    <property type="entry name" value="PyrdxlP-dep_Trfase_small"/>
</dbReference>
<dbReference type="PANTHER" id="PTHR45688">
    <property type="match status" value="1"/>
</dbReference>
<organism evidence="3 4">
    <name type="scientific">Amphilophus citrinellus</name>
    <name type="common">Midas cichlid</name>
    <name type="synonym">Cichlasoma citrinellum</name>
    <dbReference type="NCBI Taxonomy" id="61819"/>
    <lineage>
        <taxon>Eukaryota</taxon>
        <taxon>Metazoa</taxon>
        <taxon>Chordata</taxon>
        <taxon>Craniata</taxon>
        <taxon>Vertebrata</taxon>
        <taxon>Euteleostomi</taxon>
        <taxon>Actinopterygii</taxon>
        <taxon>Neopterygii</taxon>
        <taxon>Teleostei</taxon>
        <taxon>Neoteleostei</taxon>
        <taxon>Acanthomorphata</taxon>
        <taxon>Ovalentaria</taxon>
        <taxon>Cichlomorphae</taxon>
        <taxon>Cichliformes</taxon>
        <taxon>Cichlidae</taxon>
        <taxon>New World cichlids</taxon>
        <taxon>Cichlasomatinae</taxon>
        <taxon>Heroini</taxon>
        <taxon>Amphilophus</taxon>
    </lineage>
</organism>
<proteinExistence type="inferred from homology"/>
<sequence length="96" mass="11010">MAQEILRKEETLAMRKKLIGQSCRLFYSEDPVKIIRARGQYLFDENGKQYLDCISNVQHEVEILRSVLEAPVDQTGSLHRTCCLLSLNTDYCGDSL</sequence>
<dbReference type="InterPro" id="IPR015424">
    <property type="entry name" value="PyrdxlP-dep_Trfase"/>
</dbReference>
<dbReference type="GeneTree" id="ENSGT00940000159222"/>
<comment type="cofactor">
    <cofactor evidence="1">
        <name>pyridoxal 5'-phosphate</name>
        <dbReference type="ChEBI" id="CHEBI:597326"/>
    </cofactor>
</comment>
<accession>A0A3Q0SHG5</accession>
<comment type="similarity">
    <text evidence="2">Belongs to the class-III pyridoxal-phosphate-dependent aminotransferase family.</text>
</comment>
<evidence type="ECO:0000313" key="4">
    <source>
        <dbReference type="Proteomes" id="UP000261340"/>
    </source>
</evidence>
<evidence type="ECO:0000256" key="2">
    <source>
        <dbReference type="ARBA" id="ARBA00008954"/>
    </source>
</evidence>
<dbReference type="Proteomes" id="UP000261340">
    <property type="component" value="Unplaced"/>
</dbReference>
<name>A0A3Q0SHG5_AMPCI</name>
<dbReference type="AlphaFoldDB" id="A0A3Q0SHG5"/>
<reference evidence="3" key="1">
    <citation type="submission" date="2025-08" db="UniProtKB">
        <authorList>
            <consortium name="Ensembl"/>
        </authorList>
    </citation>
    <scope>IDENTIFICATION</scope>
</reference>
<dbReference type="SUPFAM" id="SSF53383">
    <property type="entry name" value="PLP-dependent transferases"/>
    <property type="match status" value="1"/>
</dbReference>
<protein>
    <submittedName>
        <fullName evidence="3">5-phosphohydroxy-L-lysine phospho-lyase</fullName>
    </submittedName>
</protein>
<evidence type="ECO:0000256" key="1">
    <source>
        <dbReference type="ARBA" id="ARBA00001933"/>
    </source>
</evidence>
<dbReference type="PANTHER" id="PTHR45688:SF6">
    <property type="entry name" value="5-PHOSPHOHYDROXY-L-LYSINE PHOSPHO-LYASE"/>
    <property type="match status" value="1"/>
</dbReference>
<dbReference type="Ensembl" id="ENSACIT00000023057.1">
    <property type="protein sequence ID" value="ENSACIP00000022456.1"/>
    <property type="gene ID" value="ENSACIG00000017371.1"/>
</dbReference>
<evidence type="ECO:0000313" key="3">
    <source>
        <dbReference type="Ensembl" id="ENSACIP00000022456.1"/>
    </source>
</evidence>
<reference evidence="3" key="2">
    <citation type="submission" date="2025-09" db="UniProtKB">
        <authorList>
            <consortium name="Ensembl"/>
        </authorList>
    </citation>
    <scope>IDENTIFICATION</scope>
</reference>
<dbReference type="GO" id="GO:0005739">
    <property type="term" value="C:mitochondrion"/>
    <property type="evidence" value="ECO:0007669"/>
    <property type="project" value="TreeGrafter"/>
</dbReference>
<keyword evidence="4" id="KW-1185">Reference proteome</keyword>
<dbReference type="Gene3D" id="3.90.1150.10">
    <property type="entry name" value="Aspartate Aminotransferase, domain 1"/>
    <property type="match status" value="1"/>
</dbReference>